<reference evidence="2 3" key="1">
    <citation type="submission" date="2007-09" db="EMBL/GenBank/DDBJ databases">
        <title>Draft genome sequence of Eubacterium dolichum (DSM 3991).</title>
        <authorList>
            <person name="Sudarsanam P."/>
            <person name="Ley R."/>
            <person name="Guruge J."/>
            <person name="Turnbaugh P.J."/>
            <person name="Mahowald M."/>
            <person name="Liep D."/>
            <person name="Gordon J."/>
        </authorList>
    </citation>
    <scope>NUCLEOTIDE SEQUENCE [LARGE SCALE GENOMIC DNA]</scope>
    <source>
        <strain evidence="2 3">DSM 3991</strain>
    </source>
</reference>
<evidence type="ECO:0000313" key="2">
    <source>
        <dbReference type="EMBL" id="EDP10930.1"/>
    </source>
</evidence>
<name>A8RCX5_9FIRM</name>
<dbReference type="InterPro" id="IPR014054">
    <property type="entry name" value="Phage_regulatory_Rha"/>
</dbReference>
<feature type="domain" description="ORF6C" evidence="1">
    <location>
        <begin position="120"/>
        <end position="232"/>
    </location>
</feature>
<dbReference type="Proteomes" id="UP000004090">
    <property type="component" value="Unassembled WGS sequence"/>
</dbReference>
<proteinExistence type="predicted"/>
<dbReference type="HOGENOM" id="CLU_046670_2_0_9"/>
<dbReference type="Pfam" id="PF10552">
    <property type="entry name" value="ORF6C"/>
    <property type="match status" value="1"/>
</dbReference>
<dbReference type="STRING" id="428127.EUBDOL_01529"/>
<reference evidence="2 3" key="2">
    <citation type="submission" date="2007-09" db="EMBL/GenBank/DDBJ databases">
        <authorList>
            <person name="Fulton L."/>
            <person name="Clifton S."/>
            <person name="Fulton B."/>
            <person name="Xu J."/>
            <person name="Minx P."/>
            <person name="Pepin K.H."/>
            <person name="Johnson M."/>
            <person name="Thiruvilangam P."/>
            <person name="Bhonagiri V."/>
            <person name="Nash W.E."/>
            <person name="Mardis E.R."/>
            <person name="Wilson R.K."/>
        </authorList>
    </citation>
    <scope>NUCLEOTIDE SEQUENCE [LARGE SCALE GENOMIC DNA]</scope>
    <source>
        <strain evidence="2 3">DSM 3991</strain>
    </source>
</reference>
<accession>A8RCX5</accession>
<sequence>MNELKVYDFRGKKVTDSRIVAEMIGVQHKNLLQKIKGYEEILLSSKFSSVEFFIPSEYKDSTGRNLKCYLLTKKGCEMVANKLTGEKGILFTAQYVEAFNEMETNMNLKSKLPTSDLELLKLAVSAIDETDKKIVALETKVEQKFDEMPLFGVDQDEIRHAINVKVISCLGGKESKAYTDNSIRGKVYSDIHCQIRREFDVDTYKAIPRKNVETAIEVIHGYKLPISLSDKIEAVNSQQIMDI</sequence>
<gene>
    <name evidence="2" type="ORF">EUBDOL_01529</name>
</gene>
<comment type="caution">
    <text evidence="2">The sequence shown here is derived from an EMBL/GenBank/DDBJ whole genome shotgun (WGS) entry which is preliminary data.</text>
</comment>
<organism evidence="2 3">
    <name type="scientific">Amedibacillus dolichus DSM 3991</name>
    <dbReference type="NCBI Taxonomy" id="428127"/>
    <lineage>
        <taxon>Bacteria</taxon>
        <taxon>Bacillati</taxon>
        <taxon>Bacillota</taxon>
        <taxon>Erysipelotrichia</taxon>
        <taxon>Erysipelotrichales</taxon>
        <taxon>Erysipelotrichaceae</taxon>
        <taxon>Amedibacillus</taxon>
    </lineage>
</organism>
<dbReference type="RefSeq" id="WP_004800027.1">
    <property type="nucleotide sequence ID" value="NZ_DS483476.1"/>
</dbReference>
<dbReference type="AlphaFoldDB" id="A8RCX5"/>
<dbReference type="NCBIfam" id="TIGR02681">
    <property type="entry name" value="phage_pRha"/>
    <property type="match status" value="1"/>
</dbReference>
<evidence type="ECO:0000259" key="1">
    <source>
        <dbReference type="Pfam" id="PF10552"/>
    </source>
</evidence>
<dbReference type="eggNOG" id="COG3646">
    <property type="taxonomic scope" value="Bacteria"/>
</dbReference>
<dbReference type="GeneID" id="92793665"/>
<evidence type="ECO:0000313" key="3">
    <source>
        <dbReference type="Proteomes" id="UP000004090"/>
    </source>
</evidence>
<protein>
    <submittedName>
        <fullName evidence="2">Phage regulatory protein, Rha family</fullName>
    </submittedName>
</protein>
<dbReference type="Pfam" id="PF09669">
    <property type="entry name" value="Phage_pRha"/>
    <property type="match status" value="1"/>
</dbReference>
<dbReference type="EMBL" id="ABAW02000021">
    <property type="protein sequence ID" value="EDP10930.1"/>
    <property type="molecule type" value="Genomic_DNA"/>
</dbReference>
<dbReference type="InterPro" id="IPR018878">
    <property type="entry name" value="ORF6C_dom"/>
</dbReference>